<dbReference type="AlphaFoldDB" id="A0A6G0X5R2"/>
<keyword evidence="4" id="KW-1185">Reference proteome</keyword>
<comment type="caution">
    <text evidence="3">The sequence shown here is derived from an EMBL/GenBank/DDBJ whole genome shotgun (WGS) entry which is preliminary data.</text>
</comment>
<gene>
    <name evidence="3" type="ORF">Ae201684_008237</name>
</gene>
<dbReference type="VEuPathDB" id="FungiDB:AeMF1_004042"/>
<evidence type="ECO:0000256" key="1">
    <source>
        <dbReference type="SAM" id="MobiDB-lite"/>
    </source>
</evidence>
<keyword evidence="2" id="KW-1133">Transmembrane helix</keyword>
<feature type="transmembrane region" description="Helical" evidence="2">
    <location>
        <begin position="24"/>
        <end position="49"/>
    </location>
</feature>
<evidence type="ECO:0000313" key="4">
    <source>
        <dbReference type="Proteomes" id="UP000481153"/>
    </source>
</evidence>
<reference evidence="3 4" key="1">
    <citation type="submission" date="2019-07" db="EMBL/GenBank/DDBJ databases">
        <title>Genomics analysis of Aphanomyces spp. identifies a new class of oomycete effector associated with host adaptation.</title>
        <authorList>
            <person name="Gaulin E."/>
        </authorList>
    </citation>
    <scope>NUCLEOTIDE SEQUENCE [LARGE SCALE GENOMIC DNA]</scope>
    <source>
        <strain evidence="3 4">ATCC 201684</strain>
    </source>
</reference>
<feature type="compositionally biased region" description="Acidic residues" evidence="1">
    <location>
        <begin position="64"/>
        <end position="76"/>
    </location>
</feature>
<feature type="compositionally biased region" description="Low complexity" evidence="1">
    <location>
        <begin position="77"/>
        <end position="93"/>
    </location>
</feature>
<organism evidence="3 4">
    <name type="scientific">Aphanomyces euteiches</name>
    <dbReference type="NCBI Taxonomy" id="100861"/>
    <lineage>
        <taxon>Eukaryota</taxon>
        <taxon>Sar</taxon>
        <taxon>Stramenopiles</taxon>
        <taxon>Oomycota</taxon>
        <taxon>Saprolegniomycetes</taxon>
        <taxon>Saprolegniales</taxon>
        <taxon>Verrucalvaceae</taxon>
        <taxon>Aphanomyces</taxon>
    </lineage>
</organism>
<protein>
    <submittedName>
        <fullName evidence="3">Uncharacterized protein</fullName>
    </submittedName>
</protein>
<evidence type="ECO:0000313" key="3">
    <source>
        <dbReference type="EMBL" id="KAF0735325.1"/>
    </source>
</evidence>
<dbReference type="EMBL" id="VJMJ01000100">
    <property type="protein sequence ID" value="KAF0735325.1"/>
    <property type="molecule type" value="Genomic_DNA"/>
</dbReference>
<sequence>MEAIVRRIVNEFLFKDSWTWPTHLAFVATAVGTFILSTAISRIAFSLVFGEYTPKLPKPHEVDVEVSTESEADGEDCSAMSSAESSSEASSDSSSEDEDGDEAKDRLEFKPIKLRLPSLLDYDASVVREPEHLKTL</sequence>
<dbReference type="Proteomes" id="UP000481153">
    <property type="component" value="Unassembled WGS sequence"/>
</dbReference>
<accession>A0A6G0X5R2</accession>
<keyword evidence="2" id="KW-0472">Membrane</keyword>
<proteinExistence type="predicted"/>
<feature type="region of interest" description="Disordered" evidence="1">
    <location>
        <begin position="59"/>
        <end position="106"/>
    </location>
</feature>
<name>A0A6G0X5R2_9STRA</name>
<keyword evidence="2" id="KW-0812">Transmembrane</keyword>
<evidence type="ECO:0000256" key="2">
    <source>
        <dbReference type="SAM" id="Phobius"/>
    </source>
</evidence>